<dbReference type="Proteomes" id="UP000548582">
    <property type="component" value="Unassembled WGS sequence"/>
</dbReference>
<dbReference type="Pfam" id="PF03401">
    <property type="entry name" value="TctC"/>
    <property type="match status" value="1"/>
</dbReference>
<organism evidence="3 4">
    <name type="scientific">Neoroseomonas marina</name>
    <dbReference type="NCBI Taxonomy" id="1232220"/>
    <lineage>
        <taxon>Bacteria</taxon>
        <taxon>Pseudomonadati</taxon>
        <taxon>Pseudomonadota</taxon>
        <taxon>Alphaproteobacteria</taxon>
        <taxon>Acetobacterales</taxon>
        <taxon>Acetobacteraceae</taxon>
        <taxon>Neoroseomonas</taxon>
    </lineage>
</organism>
<dbReference type="InterPro" id="IPR042100">
    <property type="entry name" value="Bug_dom1"/>
</dbReference>
<comment type="similarity">
    <text evidence="1">Belongs to the UPF0065 (bug) family.</text>
</comment>
<feature type="chain" id="PRO_5032960199" evidence="2">
    <location>
        <begin position="25"/>
        <end position="322"/>
    </location>
</feature>
<dbReference type="SUPFAM" id="SSF53850">
    <property type="entry name" value="Periplasmic binding protein-like II"/>
    <property type="match status" value="1"/>
</dbReference>
<dbReference type="InterPro" id="IPR005064">
    <property type="entry name" value="BUG"/>
</dbReference>
<keyword evidence="2" id="KW-0732">Signal</keyword>
<sequence>MFARRHLPLAGLGLSLPALRSARAAWPADRPIECIVPFPPGGGVDAVGRFATHQITPRLPGVRFVVSNRPGASGQLGMEAIFNAAPDGYTIGAIGSLNVSTLPLERPVRWKAEEFTYIANIVDDACGLWVLANSPLRSLADLVAALKRRPESVSVGSAAGVGSDDHLVLLGLEEKADIRALHAPFNGTAQVQRDLLGASVDVASFNMSEGIALMREGRIRCLGQASPTRWSAVPDVPTFREQGFDVVIGSARGIVGPPGFPPEAARAMEGAFAAAFADPAFTEAAERISLPLRPLVGQAYRDMVLNEGELVRAMFARRPWRR</sequence>
<name>A0A848EBU8_9PROT</name>
<dbReference type="PANTHER" id="PTHR42928:SF5">
    <property type="entry name" value="BLR1237 PROTEIN"/>
    <property type="match status" value="1"/>
</dbReference>
<evidence type="ECO:0000313" key="4">
    <source>
        <dbReference type="Proteomes" id="UP000548582"/>
    </source>
</evidence>
<dbReference type="RefSeq" id="WP_170054229.1">
    <property type="nucleotide sequence ID" value="NZ_JABBKX010000003.1"/>
</dbReference>
<evidence type="ECO:0000313" key="3">
    <source>
        <dbReference type="EMBL" id="NMJ42004.1"/>
    </source>
</evidence>
<dbReference type="PANTHER" id="PTHR42928">
    <property type="entry name" value="TRICARBOXYLATE-BINDING PROTEIN"/>
    <property type="match status" value="1"/>
</dbReference>
<keyword evidence="4" id="KW-1185">Reference proteome</keyword>
<accession>A0A848EBU8</accession>
<reference evidence="3 4" key="1">
    <citation type="submission" date="2020-03" db="EMBL/GenBank/DDBJ databases">
        <authorList>
            <person name="Sun Q."/>
        </authorList>
    </citation>
    <scope>NUCLEOTIDE SEQUENCE [LARGE SCALE GENOMIC DNA]</scope>
    <source>
        <strain evidence="3 4">JC162</strain>
    </source>
</reference>
<dbReference type="PIRSF" id="PIRSF017082">
    <property type="entry name" value="YflP"/>
    <property type="match status" value="1"/>
</dbReference>
<dbReference type="EMBL" id="JABBKX010000003">
    <property type="protein sequence ID" value="NMJ42004.1"/>
    <property type="molecule type" value="Genomic_DNA"/>
</dbReference>
<proteinExistence type="inferred from homology"/>
<protein>
    <submittedName>
        <fullName evidence="3">Tripartite tricarboxylate transporter substrate binding protein</fullName>
    </submittedName>
</protein>
<evidence type="ECO:0000256" key="1">
    <source>
        <dbReference type="ARBA" id="ARBA00006987"/>
    </source>
</evidence>
<dbReference type="AlphaFoldDB" id="A0A848EBU8"/>
<gene>
    <name evidence="3" type="ORF">GWK16_12185</name>
</gene>
<comment type="caution">
    <text evidence="3">The sequence shown here is derived from an EMBL/GenBank/DDBJ whole genome shotgun (WGS) entry which is preliminary data.</text>
</comment>
<evidence type="ECO:0000256" key="2">
    <source>
        <dbReference type="SAM" id="SignalP"/>
    </source>
</evidence>
<feature type="signal peptide" evidence="2">
    <location>
        <begin position="1"/>
        <end position="24"/>
    </location>
</feature>
<dbReference type="CDD" id="cd07012">
    <property type="entry name" value="PBP2_Bug_TTT"/>
    <property type="match status" value="1"/>
</dbReference>
<dbReference type="Gene3D" id="3.40.190.150">
    <property type="entry name" value="Bordetella uptake gene, domain 1"/>
    <property type="match status" value="1"/>
</dbReference>
<dbReference type="Gene3D" id="3.40.190.10">
    <property type="entry name" value="Periplasmic binding protein-like II"/>
    <property type="match status" value="1"/>
</dbReference>